<dbReference type="WBParaSite" id="RSKR_0000961200.1">
    <property type="protein sequence ID" value="RSKR_0000961200.1"/>
    <property type="gene ID" value="RSKR_0000961200"/>
</dbReference>
<sequence>MDPLPSVMPSLHAEINYIALLDKESDYAHVNHLIQTVVLETIKQKFGVCVSEPIKKEEPHLGVWIEYILENAPPLDSILFYDFHNSIMEASEASNILCRIKLGRMPNDYFDYCLADVCLTVKTFGWANSFYPNILVEHFAVDHLDCGPLRNKIWFQTVKNLDGSETEPIYCNFYHDTNMMTLFFMNRLNQIDVVDNQTRNMPAMLSLVYQGIQKISVSIKRARRVTPGPNESPVLSYDFKICFHLDVPVCVKTLQDYFVKVTETYTKKYTEFRRARTFCQAQVDYSMKAIHESSIFYMELRDVHHLTFSNILERIRSATSKDIIFENFKIEREDHTSYVPHPFQDIECTRKVDLTNSFPLKYVIEAIFSRGFIIADQLLRDINKRDAFIDSICTRYSQNASVTLNSLEETLRKIDETFIIKDVMLLFSEIYEQQSKFMGASEMNLKEDYIYVRKAIITPTRVILKVAEQMMSNRMLRKFDPNGQKTIRLIFKDEDGKSMKDHSVGDKIICDVLSRIMIEGIVVAGKTFNYLGASNSQMRSNGCYYYEGDKTEIVNIRTDFGAFKRENVPKMMARIGQCFTQAMEAKATHIDKHNSVTESDFTTICWTANKVTEKEGIFSDGCATVSLKMANDILKALRNFKRVSACYQIRFRGFKGVLSVNPYMDKAATEAFEKGIKLVDLKIKGKGHLKEFPLDIKFRQSQKKFKGSVSQTQLEIVKPSAPSQLSLNRPLLNVLDQVSEMQSSQCNEKIVKRVHELFDRHVSNVRSSLLTEKHAYMSLCDMSTKHFGVKHLIQPSIVSFQTEPFFKSLINAAAIYQIRKVLKKLKIQIPSTLGRTMFGIIDESGALEYGQVFIQYADNVNIQSKDEFVDVKRITHTGKVMITKNPTVVSGDVRMFEAVDIPQLHHLIDVVVFPRDGPRPHSDEMAGSDLDGDEYSIFFDTELFIDYSMPAFDFTPTASKKEESLVYDSIDLDDKMKDFMIDYVKTDPVGKIATAHLIASDFYGLESEVCHNIAMKHNQAVDFAKTGVFPEKLTSKGTKSCPPEQSKIVPDFIETRYKFSYQSNRLVGQLYRRLNTLQNLLSSNSGCLDKNASVNPLFECEGWETHREKVTELFIKYSAAVNSLLDMFGIDDEAQLFSGFRMEIRNRVTDEREDIMSYFNADVIIAERIKILIYTFRKEILEYFCSMDEHYPLLHKKDGLEYMTYILETPVSQVSVQMKQFGVACYKIAFERADRSSSKILSFPWIVWDFLRQNAYTNMLSSNVKETFEADIFGRLLSDHIINYCKTKANRIKLREFLEPLVKDSDMKEVQKYLKRYVNLGKLLFFFKMWCEENNLLFKIETKLLVVILIQMSCGFYSGVYTDCKIFLDRISDCTAEELNTRIDINEQIGGIGRLCLHLFSVCSSYKFKTSDALFGCDMGMNYDKALMNYEWDDLYARASDTINALAFSQSLTCLPQYCAKARKVEEQVLSHGNMLIHIPRTTNNVVQIVEKLKAASGLTDLKIRLSIDVNKRHTSSDQEYLVTPIGTCEAYNRFCTFVTPQMPTKIVVTDTLDASVYLGQKLFDKIRHYSHFNDY</sequence>
<reference evidence="2" key="1">
    <citation type="submission" date="2016-11" db="UniProtKB">
        <authorList>
            <consortium name="WormBaseParasite"/>
        </authorList>
    </citation>
    <scope>IDENTIFICATION</scope>
    <source>
        <strain evidence="2">KR3021</strain>
    </source>
</reference>
<organism evidence="1 2">
    <name type="scientific">Rhabditophanes sp. KR3021</name>
    <dbReference type="NCBI Taxonomy" id="114890"/>
    <lineage>
        <taxon>Eukaryota</taxon>
        <taxon>Metazoa</taxon>
        <taxon>Ecdysozoa</taxon>
        <taxon>Nematoda</taxon>
        <taxon>Chromadorea</taxon>
        <taxon>Rhabditida</taxon>
        <taxon>Tylenchina</taxon>
        <taxon>Panagrolaimomorpha</taxon>
        <taxon>Strongyloidoidea</taxon>
        <taxon>Alloionematidae</taxon>
        <taxon>Rhabditophanes</taxon>
    </lineage>
</organism>
<evidence type="ECO:0000313" key="1">
    <source>
        <dbReference type="Proteomes" id="UP000095286"/>
    </source>
</evidence>
<proteinExistence type="predicted"/>
<protein>
    <submittedName>
        <fullName evidence="2">RNA-directed RNA polymerase</fullName>
    </submittedName>
</protein>
<name>A0AC35UCD8_9BILA</name>
<accession>A0AC35UCD8</accession>
<evidence type="ECO:0000313" key="2">
    <source>
        <dbReference type="WBParaSite" id="RSKR_0000961200.1"/>
    </source>
</evidence>
<dbReference type="Proteomes" id="UP000095286">
    <property type="component" value="Unplaced"/>
</dbReference>